<dbReference type="Gene3D" id="1.20.1050.80">
    <property type="entry name" value="VPS9 domain"/>
    <property type="match status" value="1"/>
</dbReference>
<dbReference type="InterPro" id="IPR045046">
    <property type="entry name" value="Vps9-like"/>
</dbReference>
<dbReference type="OrthoDB" id="10264848at2759"/>
<sequence>MTDTTQSCSNSLSPSSSSYSWWPVIRELRQDQEVISERWQSTRRQYNQLNISCDQLLESLWIEHALSYSLTKVLSHRSPPADWMATSREADSITFLNASQRISSPNLLESYSRFLGNLRSHPEAVAEVLKWAGQEGLDSAHLTYDLVSVVYGHCVFPEDHAQLLNMICHLLMHHIKQCSSIKEMFSIEPVCSRVMSEYCQQLPGLKSFLSQVLRKPLMSILNYTDGYLDYDVTKASARLQGTDDFDIPFNTLIDTIDGGLDTDTPPVVSVLPGLSKSSYLFSNNQMENIVGTVYDACNSFMLLTEVSEGQLEASRAISVIPDAIIRKDKRNPYSFSLNNLHMCGTGNLTVVPPLSPSKEETTPGKSPRLKHKQRSKSVWGGGARPPSVDAKSQTMNYLSRSSALPQSRSNPLDITRVSPSSGGLESPFSMLPQEVLIASVWNQGHSPSRASWNIQLMTEEEFIRERSSLGAVPVDPSLSLMATPPPIPQSPTSLKTLTNSTEEKLKLSVSVGSRNREEEEEEDEKVSSTCLLPTVTKNEELVEKESFIEKEAYIENEIFVKKDEKEQLQDHEDDMKFMEESSREHLDRDGGGRWSSEEGVAEDKRSVRSWSPETYNGSITTEDDEETNVQKTDGDDDLKFNFAKSCEPFINIELDQGPSLSASVPSVPTAITPPVKKGLKSWLGKKISRKKRRDELGLELESPPRVRQGSYTQRTKHITDKYVKISKEKRASQPAPPAPTTPDQPVNHILHDHIPKTVEDFIPSTLYQQLKYKLTILLQQIHLPEFDTRGLEEEEREVDERGRCKEELLQILKVVRHSVLWRDDYSETGVLDEVIGQLEYLDNTCVLVLLQGVRENHEAHLEYLKYLMSLQQQCYDASLQVNSVQTVIDRTRQLQLESFLNFSMSTFCEERSAKLGQVKKDLENCSTSDEKCALVQDLREAFKISLERDVNWTVLSDGDELDLVHRMCDDHIFTHLFKYIFHPNGESDKQRDEVFYKHIESISETITPQHRLLKIPSVYYSSCPWQPVQDILLNMSIYKSPHAKLHCITKACKLLIRLLQLARCGDPPGADDTFPVLVYILIKANPTSLLSTEQYIKVFYEDSLSGETAYWWTQFCSAIGFLRTPEFTQQ</sequence>
<dbReference type="InterPro" id="IPR003123">
    <property type="entry name" value="VPS9"/>
</dbReference>
<feature type="region of interest" description="Disordered" evidence="1">
    <location>
        <begin position="581"/>
        <end position="634"/>
    </location>
</feature>
<reference evidence="3" key="1">
    <citation type="submission" date="2017-05" db="UniProtKB">
        <authorList>
            <consortium name="EnsemblMetazoa"/>
        </authorList>
    </citation>
    <scope>IDENTIFICATION</scope>
</reference>
<dbReference type="STRING" id="400682.A0A1X7TW68"/>
<dbReference type="InterPro" id="IPR037191">
    <property type="entry name" value="VPS9_dom_sf"/>
</dbReference>
<accession>A0A1X7TW68</accession>
<dbReference type="SMART" id="SM00167">
    <property type="entry name" value="VPS9"/>
    <property type="match status" value="1"/>
</dbReference>
<dbReference type="PANTHER" id="PTHR23101">
    <property type="entry name" value="RAB GDP/GTP EXCHANGE FACTOR"/>
    <property type="match status" value="1"/>
</dbReference>
<dbReference type="eggNOG" id="KOG2319">
    <property type="taxonomic scope" value="Eukaryota"/>
</dbReference>
<evidence type="ECO:0000256" key="1">
    <source>
        <dbReference type="SAM" id="MobiDB-lite"/>
    </source>
</evidence>
<feature type="region of interest" description="Disordered" evidence="1">
    <location>
        <begin position="482"/>
        <end position="528"/>
    </location>
</feature>
<organism evidence="3">
    <name type="scientific">Amphimedon queenslandica</name>
    <name type="common">Sponge</name>
    <dbReference type="NCBI Taxonomy" id="400682"/>
    <lineage>
        <taxon>Eukaryota</taxon>
        <taxon>Metazoa</taxon>
        <taxon>Porifera</taxon>
        <taxon>Demospongiae</taxon>
        <taxon>Heteroscleromorpha</taxon>
        <taxon>Haplosclerida</taxon>
        <taxon>Niphatidae</taxon>
        <taxon>Amphimedon</taxon>
    </lineage>
</organism>
<feature type="region of interest" description="Disordered" evidence="1">
    <location>
        <begin position="724"/>
        <end position="746"/>
    </location>
</feature>
<dbReference type="GO" id="GO:0030139">
    <property type="term" value="C:endocytic vesicle"/>
    <property type="evidence" value="ECO:0007669"/>
    <property type="project" value="TreeGrafter"/>
</dbReference>
<dbReference type="SUPFAM" id="SSF48350">
    <property type="entry name" value="GTPase activation domain, GAP"/>
    <property type="match status" value="1"/>
</dbReference>
<dbReference type="PROSITE" id="PS51205">
    <property type="entry name" value="VPS9"/>
    <property type="match status" value="1"/>
</dbReference>
<dbReference type="AlphaFoldDB" id="A0A1X7TW68"/>
<dbReference type="GO" id="GO:0005829">
    <property type="term" value="C:cytosol"/>
    <property type="evidence" value="ECO:0007669"/>
    <property type="project" value="TreeGrafter"/>
</dbReference>
<feature type="compositionally biased region" description="Polar residues" evidence="1">
    <location>
        <begin position="608"/>
        <end position="620"/>
    </location>
</feature>
<proteinExistence type="predicted"/>
<dbReference type="Gene3D" id="1.10.506.10">
    <property type="entry name" value="GTPase Activation - p120gap, domain 1"/>
    <property type="match status" value="1"/>
</dbReference>
<evidence type="ECO:0000313" key="3">
    <source>
        <dbReference type="EnsemblMetazoa" id="Aqu2.1.19429_001"/>
    </source>
</evidence>
<dbReference type="GO" id="GO:0005085">
    <property type="term" value="F:guanyl-nucleotide exchange factor activity"/>
    <property type="evidence" value="ECO:0007669"/>
    <property type="project" value="InterPro"/>
</dbReference>
<dbReference type="GO" id="GO:0016192">
    <property type="term" value="P:vesicle-mediated transport"/>
    <property type="evidence" value="ECO:0007669"/>
    <property type="project" value="InterPro"/>
</dbReference>
<name>A0A1X7TW68_AMPQE</name>
<evidence type="ECO:0000259" key="2">
    <source>
        <dbReference type="PROSITE" id="PS51205"/>
    </source>
</evidence>
<feature type="compositionally biased region" description="Polar residues" evidence="1">
    <location>
        <begin position="490"/>
        <end position="500"/>
    </location>
</feature>
<dbReference type="EnsemblMetazoa" id="Aqu2.1.19429_001">
    <property type="protein sequence ID" value="Aqu2.1.19429_001"/>
    <property type="gene ID" value="Aqu2.1.19429"/>
</dbReference>
<dbReference type="InterPro" id="IPR008936">
    <property type="entry name" value="Rho_GTPase_activation_prot"/>
</dbReference>
<protein>
    <recommendedName>
        <fullName evidence="2">VPS9 domain-containing protein</fullName>
    </recommendedName>
</protein>
<dbReference type="Pfam" id="PF02204">
    <property type="entry name" value="VPS9"/>
    <property type="match status" value="1"/>
</dbReference>
<feature type="compositionally biased region" description="Basic and acidic residues" evidence="1">
    <location>
        <begin position="581"/>
        <end position="591"/>
    </location>
</feature>
<dbReference type="FunCoup" id="A0A1X7TW68">
    <property type="interactions" value="736"/>
</dbReference>
<dbReference type="GO" id="GO:0031267">
    <property type="term" value="F:small GTPase binding"/>
    <property type="evidence" value="ECO:0007669"/>
    <property type="project" value="TreeGrafter"/>
</dbReference>
<feature type="domain" description="VPS9" evidence="2">
    <location>
        <begin position="989"/>
        <end position="1130"/>
    </location>
</feature>
<dbReference type="InParanoid" id="A0A1X7TW68"/>
<dbReference type="PANTHER" id="PTHR23101:SF25">
    <property type="entry name" value="GTPASE-ACTIVATING PROTEIN AND VPS9 DOMAIN-CONTAINING PROTEIN 1"/>
    <property type="match status" value="1"/>
</dbReference>
<feature type="region of interest" description="Disordered" evidence="1">
    <location>
        <begin position="351"/>
        <end position="393"/>
    </location>
</feature>
<dbReference type="SUPFAM" id="SSF109993">
    <property type="entry name" value="VPS9 domain"/>
    <property type="match status" value="1"/>
</dbReference>